<sequence>MSQVSGHSARKHPFHIVDPSPWPFVGSVGAFVLAIGAVQYFHDAPPWLMLAGFAIILVTMFGWWRDVVKEAMVDKAHTGKVRLGLRMGMAMFIASEVMFFVAFFWAYFNNAFMVSPGVTAWPPEGIEPVHAWGIPALNTAILITSGFTLMASATALKKGARGRQLFFLGLTIGLGVIFLGFQIYEYGLIAFGFQDGIFPSVFYMATGFHGFHVFVGVCFLGVMFYRSLKGHFAPGREAIGYEASEWYWHFVDVVWVFLFVVFYWWVGPGVGH</sequence>
<feature type="transmembrane region" description="Helical" evidence="11">
    <location>
        <begin position="165"/>
        <end position="184"/>
    </location>
</feature>
<keyword evidence="6 11" id="KW-1133">Transmembrane helix</keyword>
<dbReference type="RefSeq" id="WP_097278737.1">
    <property type="nucleotide sequence ID" value="NZ_OCNJ01000003.1"/>
</dbReference>
<dbReference type="Gene3D" id="1.10.287.70">
    <property type="match status" value="1"/>
</dbReference>
<protein>
    <recommendedName>
        <fullName evidence="3">cytochrome-c oxidase</fullName>
        <ecNumber evidence="3">7.1.1.9</ecNumber>
    </recommendedName>
    <alternativeName>
        <fullName evidence="8">Cytochrome aa3 subunit 3</fullName>
    </alternativeName>
    <alternativeName>
        <fullName evidence="9">Cytochrome c oxidase polypeptide III</fullName>
    </alternativeName>
</protein>
<evidence type="ECO:0000256" key="8">
    <source>
        <dbReference type="ARBA" id="ARBA00031400"/>
    </source>
</evidence>
<dbReference type="InterPro" id="IPR033945">
    <property type="entry name" value="Cyt_c_oxase_su3_dom"/>
</dbReference>
<evidence type="ECO:0000313" key="13">
    <source>
        <dbReference type="EMBL" id="SOD94053.1"/>
    </source>
</evidence>
<dbReference type="PANTHER" id="PTHR11403">
    <property type="entry name" value="CYTOCHROME C OXIDASE SUBUNIT III"/>
    <property type="match status" value="1"/>
</dbReference>
<dbReference type="GO" id="GO:0005886">
    <property type="term" value="C:plasma membrane"/>
    <property type="evidence" value="ECO:0007669"/>
    <property type="project" value="UniProtKB-SubCell"/>
</dbReference>
<keyword evidence="4 10" id="KW-0812">Transmembrane</keyword>
<comment type="subcellular location">
    <subcellularLocation>
        <location evidence="10">Cell membrane</location>
        <topology evidence="10">Multi-pass membrane protein</topology>
    </subcellularLocation>
    <subcellularLocation>
        <location evidence="1">Membrane</location>
        <topology evidence="1">Multi-pass membrane protein</topology>
    </subcellularLocation>
</comment>
<accession>A0A286GEV2</accession>
<evidence type="ECO:0000256" key="7">
    <source>
        <dbReference type="ARBA" id="ARBA00023136"/>
    </source>
</evidence>
<dbReference type="PANTHER" id="PTHR11403:SF7">
    <property type="entry name" value="CYTOCHROME C OXIDASE SUBUNIT 3"/>
    <property type="match status" value="1"/>
</dbReference>
<feature type="transmembrane region" description="Helical" evidence="11">
    <location>
        <begin position="246"/>
        <end position="266"/>
    </location>
</feature>
<dbReference type="InterPro" id="IPR035973">
    <property type="entry name" value="Cyt_c_oxidase_su3-like_sf"/>
</dbReference>
<feature type="transmembrane region" description="Helical" evidence="11">
    <location>
        <begin position="204"/>
        <end position="225"/>
    </location>
</feature>
<proteinExistence type="inferred from homology"/>
<dbReference type="GO" id="GO:0004129">
    <property type="term" value="F:cytochrome-c oxidase activity"/>
    <property type="evidence" value="ECO:0007669"/>
    <property type="project" value="UniProtKB-EC"/>
</dbReference>
<comment type="similarity">
    <text evidence="2 10">Belongs to the cytochrome c oxidase subunit 3 family.</text>
</comment>
<feature type="transmembrane region" description="Helical" evidence="11">
    <location>
        <begin position="47"/>
        <end position="64"/>
    </location>
</feature>
<evidence type="ECO:0000256" key="2">
    <source>
        <dbReference type="ARBA" id="ARBA00010581"/>
    </source>
</evidence>
<dbReference type="PROSITE" id="PS50253">
    <property type="entry name" value="COX3"/>
    <property type="match status" value="1"/>
</dbReference>
<evidence type="ECO:0000256" key="10">
    <source>
        <dbReference type="RuleBase" id="RU003376"/>
    </source>
</evidence>
<dbReference type="InterPro" id="IPR024791">
    <property type="entry name" value="Cyt_c/ubiquinol_Oxase_su3"/>
</dbReference>
<dbReference type="GO" id="GO:0019646">
    <property type="term" value="P:aerobic electron transport chain"/>
    <property type="evidence" value="ECO:0007669"/>
    <property type="project" value="InterPro"/>
</dbReference>
<feature type="transmembrane region" description="Helical" evidence="11">
    <location>
        <begin position="132"/>
        <end position="153"/>
    </location>
</feature>
<keyword evidence="5" id="KW-1278">Translocase</keyword>
<dbReference type="FunFam" id="1.10.287.70:FF:000082">
    <property type="entry name" value="Cytochrome c oxidase subunit 3"/>
    <property type="match status" value="1"/>
</dbReference>
<keyword evidence="14" id="KW-1185">Reference proteome</keyword>
<reference evidence="13 14" key="1">
    <citation type="submission" date="2017-09" db="EMBL/GenBank/DDBJ databases">
        <authorList>
            <person name="Ehlers B."/>
            <person name="Leendertz F.H."/>
        </authorList>
    </citation>
    <scope>NUCLEOTIDE SEQUENCE [LARGE SCALE GENOMIC DNA]</scope>
    <source>
        <strain evidence="13 14">USBA 140</strain>
    </source>
</reference>
<evidence type="ECO:0000256" key="9">
    <source>
        <dbReference type="ARBA" id="ARBA00031625"/>
    </source>
</evidence>
<organism evidence="13 14">
    <name type="scientific">Caenispirillum bisanense</name>
    <dbReference type="NCBI Taxonomy" id="414052"/>
    <lineage>
        <taxon>Bacteria</taxon>
        <taxon>Pseudomonadati</taxon>
        <taxon>Pseudomonadota</taxon>
        <taxon>Alphaproteobacteria</taxon>
        <taxon>Rhodospirillales</taxon>
        <taxon>Novispirillaceae</taxon>
        <taxon>Caenispirillum</taxon>
    </lineage>
</organism>
<evidence type="ECO:0000313" key="14">
    <source>
        <dbReference type="Proteomes" id="UP000219621"/>
    </source>
</evidence>
<evidence type="ECO:0000256" key="3">
    <source>
        <dbReference type="ARBA" id="ARBA00012949"/>
    </source>
</evidence>
<feature type="transmembrane region" description="Helical" evidence="11">
    <location>
        <begin position="85"/>
        <end position="108"/>
    </location>
</feature>
<keyword evidence="7 11" id="KW-0472">Membrane</keyword>
<evidence type="ECO:0000256" key="5">
    <source>
        <dbReference type="ARBA" id="ARBA00022967"/>
    </source>
</evidence>
<evidence type="ECO:0000256" key="1">
    <source>
        <dbReference type="ARBA" id="ARBA00004141"/>
    </source>
</evidence>
<feature type="transmembrane region" description="Helical" evidence="11">
    <location>
        <begin position="21"/>
        <end position="41"/>
    </location>
</feature>
<feature type="domain" description="Heme-copper oxidase subunit III family profile" evidence="12">
    <location>
        <begin position="10"/>
        <end position="267"/>
    </location>
</feature>
<evidence type="ECO:0000259" key="12">
    <source>
        <dbReference type="PROSITE" id="PS50253"/>
    </source>
</evidence>
<evidence type="ECO:0000256" key="6">
    <source>
        <dbReference type="ARBA" id="ARBA00022989"/>
    </source>
</evidence>
<dbReference type="EC" id="7.1.1.9" evidence="3"/>
<dbReference type="GO" id="GO:0045277">
    <property type="term" value="C:respiratory chain complex IV"/>
    <property type="evidence" value="ECO:0007669"/>
    <property type="project" value="UniProtKB-ARBA"/>
</dbReference>
<name>A0A286GEV2_9PROT</name>
<dbReference type="InterPro" id="IPR013833">
    <property type="entry name" value="Cyt_c_oxidase_su3_a-hlx"/>
</dbReference>
<dbReference type="OrthoDB" id="9810850at2"/>
<gene>
    <name evidence="13" type="ORF">SAMN05421508_103332</name>
</gene>
<evidence type="ECO:0000256" key="11">
    <source>
        <dbReference type="SAM" id="Phobius"/>
    </source>
</evidence>
<dbReference type="EMBL" id="OCNJ01000003">
    <property type="protein sequence ID" value="SOD94053.1"/>
    <property type="molecule type" value="Genomic_DNA"/>
</dbReference>
<dbReference type="AlphaFoldDB" id="A0A286GEV2"/>
<evidence type="ECO:0000256" key="4">
    <source>
        <dbReference type="ARBA" id="ARBA00022692"/>
    </source>
</evidence>
<dbReference type="Pfam" id="PF00510">
    <property type="entry name" value="COX3"/>
    <property type="match status" value="1"/>
</dbReference>
<dbReference type="InterPro" id="IPR000298">
    <property type="entry name" value="Cyt_c_oxidase-like_su3"/>
</dbReference>
<dbReference type="CDD" id="cd01665">
    <property type="entry name" value="Cyt_c_Oxidase_III"/>
    <property type="match status" value="1"/>
</dbReference>
<dbReference type="Gene3D" id="1.20.120.80">
    <property type="entry name" value="Cytochrome c oxidase, subunit III, four-helix bundle"/>
    <property type="match status" value="1"/>
</dbReference>
<dbReference type="SUPFAM" id="SSF81452">
    <property type="entry name" value="Cytochrome c oxidase subunit III-like"/>
    <property type="match status" value="1"/>
</dbReference>
<dbReference type="Proteomes" id="UP000219621">
    <property type="component" value="Unassembled WGS sequence"/>
</dbReference>